<keyword evidence="3" id="KW-0274">FAD</keyword>
<accession>A0A8S9GZK2</accession>
<dbReference type="InterPro" id="IPR036188">
    <property type="entry name" value="FAD/NAD-bd_sf"/>
</dbReference>
<dbReference type="GO" id="GO:0016614">
    <property type="term" value="F:oxidoreductase activity, acting on CH-OH group of donors"/>
    <property type="evidence" value="ECO:0007669"/>
    <property type="project" value="InterPro"/>
</dbReference>
<dbReference type="AlphaFoldDB" id="A0A8S9GZK2"/>
<dbReference type="PANTHER" id="PTHR46056">
    <property type="entry name" value="LONG-CHAIN-ALCOHOL OXIDASE"/>
    <property type="match status" value="1"/>
</dbReference>
<comment type="similarity">
    <text evidence="1">Belongs to the GMC oxidoreductase family.</text>
</comment>
<reference evidence="6" key="1">
    <citation type="submission" date="2019-12" db="EMBL/GenBank/DDBJ databases">
        <title>Genome sequencing and annotation of Brassica cretica.</title>
        <authorList>
            <person name="Studholme D.J."/>
            <person name="Sarris P.F."/>
        </authorList>
    </citation>
    <scope>NUCLEOTIDE SEQUENCE</scope>
    <source>
        <strain evidence="6">PFS-001/15</strain>
        <tissue evidence="6">Leaf</tissue>
    </source>
</reference>
<evidence type="ECO:0000256" key="3">
    <source>
        <dbReference type="ARBA" id="ARBA00022827"/>
    </source>
</evidence>
<dbReference type="OrthoDB" id="269227at2759"/>
<evidence type="ECO:0000313" key="7">
    <source>
        <dbReference type="Proteomes" id="UP000712281"/>
    </source>
</evidence>
<dbReference type="EMBL" id="QGKW02001988">
    <property type="protein sequence ID" value="KAF2551765.1"/>
    <property type="molecule type" value="Genomic_DNA"/>
</dbReference>
<evidence type="ECO:0000313" key="6">
    <source>
        <dbReference type="EMBL" id="KAF2551765.1"/>
    </source>
</evidence>
<evidence type="ECO:0000259" key="5">
    <source>
        <dbReference type="Pfam" id="PF05199"/>
    </source>
</evidence>
<gene>
    <name evidence="6" type="ORF">F2Q68_00037538</name>
</gene>
<keyword evidence="2" id="KW-0285">Flavoprotein</keyword>
<protein>
    <recommendedName>
        <fullName evidence="5">Glucose-methanol-choline oxidoreductase C-terminal domain-containing protein</fullName>
    </recommendedName>
</protein>
<evidence type="ECO:0000256" key="2">
    <source>
        <dbReference type="ARBA" id="ARBA00022630"/>
    </source>
</evidence>
<dbReference type="InterPro" id="IPR007867">
    <property type="entry name" value="GMC_OxRtase_C"/>
</dbReference>
<dbReference type="Gene3D" id="3.50.50.60">
    <property type="entry name" value="FAD/NAD(P)-binding domain"/>
    <property type="match status" value="1"/>
</dbReference>
<proteinExistence type="inferred from homology"/>
<comment type="caution">
    <text evidence="6">The sequence shown here is derived from an EMBL/GenBank/DDBJ whole genome shotgun (WGS) entry which is preliminary data.</text>
</comment>
<feature type="domain" description="Glucose-methanol-choline oxidoreductase C-terminal" evidence="5">
    <location>
        <begin position="1"/>
        <end position="44"/>
    </location>
</feature>
<name>A0A8S9GZK2_BRACR</name>
<keyword evidence="4" id="KW-0560">Oxidoreductase</keyword>
<evidence type="ECO:0000256" key="1">
    <source>
        <dbReference type="ARBA" id="ARBA00010790"/>
    </source>
</evidence>
<dbReference type="Proteomes" id="UP000712281">
    <property type="component" value="Unassembled WGS sequence"/>
</dbReference>
<sequence length="60" mass="6236">MGPTAEEGAVDEKGESWEAEGLFVCDGSVLAVGVNPMITIQSTAYCISTKIVASLTESKN</sequence>
<evidence type="ECO:0000256" key="4">
    <source>
        <dbReference type="ARBA" id="ARBA00023002"/>
    </source>
</evidence>
<dbReference type="Pfam" id="PF05199">
    <property type="entry name" value="GMC_oxred_C"/>
    <property type="match status" value="1"/>
</dbReference>
<dbReference type="PANTHER" id="PTHR46056:SF12">
    <property type="entry name" value="LONG-CHAIN-ALCOHOL OXIDASE"/>
    <property type="match status" value="1"/>
</dbReference>
<organism evidence="6 7">
    <name type="scientific">Brassica cretica</name>
    <name type="common">Mustard</name>
    <dbReference type="NCBI Taxonomy" id="69181"/>
    <lineage>
        <taxon>Eukaryota</taxon>
        <taxon>Viridiplantae</taxon>
        <taxon>Streptophyta</taxon>
        <taxon>Embryophyta</taxon>
        <taxon>Tracheophyta</taxon>
        <taxon>Spermatophyta</taxon>
        <taxon>Magnoliopsida</taxon>
        <taxon>eudicotyledons</taxon>
        <taxon>Gunneridae</taxon>
        <taxon>Pentapetalae</taxon>
        <taxon>rosids</taxon>
        <taxon>malvids</taxon>
        <taxon>Brassicales</taxon>
        <taxon>Brassicaceae</taxon>
        <taxon>Brassiceae</taxon>
        <taxon>Brassica</taxon>
    </lineage>
</organism>